<protein>
    <submittedName>
        <fullName evidence="1">Kelch repeat-containing protein</fullName>
    </submittedName>
</protein>
<reference evidence="1" key="1">
    <citation type="journal article" date="2023" name="Comput. Struct. Biotechnol. J.">
        <title>Discovery of a novel marine Bacteroidetes with a rich repertoire of carbohydrate-active enzymes.</title>
        <authorList>
            <person name="Chen B."/>
            <person name="Liu G."/>
            <person name="Chen Q."/>
            <person name="Wang H."/>
            <person name="Liu L."/>
            <person name="Tang K."/>
        </authorList>
    </citation>
    <scope>NUCLEOTIDE SEQUENCE</scope>
    <source>
        <strain evidence="1">TK19036</strain>
    </source>
</reference>
<dbReference type="EMBL" id="CP120682">
    <property type="protein sequence ID" value="WKN35327.1"/>
    <property type="molecule type" value="Genomic_DNA"/>
</dbReference>
<dbReference type="InterPro" id="IPR015915">
    <property type="entry name" value="Kelch-typ_b-propeller"/>
</dbReference>
<gene>
    <name evidence="1" type="ORF">K4G66_23400</name>
</gene>
<dbReference type="AlphaFoldDB" id="A0AA49GJF7"/>
<accession>A0AA49GJF7</accession>
<evidence type="ECO:0000313" key="1">
    <source>
        <dbReference type="EMBL" id="WKN35327.1"/>
    </source>
</evidence>
<organism evidence="1">
    <name type="scientific">Roseihalotalea indica</name>
    <dbReference type="NCBI Taxonomy" id="2867963"/>
    <lineage>
        <taxon>Bacteria</taxon>
        <taxon>Pseudomonadati</taxon>
        <taxon>Bacteroidota</taxon>
        <taxon>Cytophagia</taxon>
        <taxon>Cytophagales</taxon>
        <taxon>Catalimonadaceae</taxon>
        <taxon>Roseihalotalea</taxon>
    </lineage>
</organism>
<dbReference type="PROSITE" id="PS51257">
    <property type="entry name" value="PROKAR_LIPOPROTEIN"/>
    <property type="match status" value="1"/>
</dbReference>
<proteinExistence type="predicted"/>
<dbReference type="Gene3D" id="2.120.10.80">
    <property type="entry name" value="Kelch-type beta propeller"/>
    <property type="match status" value="1"/>
</dbReference>
<name>A0AA49GJF7_9BACT</name>
<reference evidence="1" key="2">
    <citation type="journal article" date="2024" name="Antonie Van Leeuwenhoek">
        <title>Roseihalotalea indica gen. nov., sp. nov., a halophilic Bacteroidetes from mesopelagic Southwest Indian Ocean with higher carbohydrate metabolic potential.</title>
        <authorList>
            <person name="Chen B."/>
            <person name="Zhang M."/>
            <person name="Lin D."/>
            <person name="Ye J."/>
            <person name="Tang K."/>
        </authorList>
    </citation>
    <scope>NUCLEOTIDE SEQUENCE</scope>
    <source>
        <strain evidence="1">TK19036</strain>
    </source>
</reference>
<sequence length="846" mass="94064">MKKYLLYFMLGLGIVVSCQEDEGIITNSPSDTDSIITVKLSGYVQKGPFINGTAITIAELDSTLTTTGKVFSTQIADNKGSFSIKNLQIQSPYMQLLADGFYFDEVKGEKSATQLTLFALTHLEDNTGVNANLLSHMERTRVIYLIQEEEKNFSEAKAQALQEILVVFGIKQDSLIYSEQLDISQDGDQNAILLAISAILQGNNSVAELSELVANIMTDLREDGLLDSQTNKDQIREQAMQLDLPQIRTNLEQRYKALGMQATIPNFEQYVDSDGDGILNKDEDDTPVDFSFKIQTDVAVNDTLTSNVVTITGLKEGGTSDAKVQGGKILLNGMLMEDTVTQLKNGDEVQLQLISSNAYADTTTTSISIGTLVKQFQVVTDDYVPDKFIFTELKNVAVDSFYTSNTITVSGLPYPTPALVIDGILIKNGNKVSGESTMVKNGDQLAVRLKSSPAFASPSSASLIINTMQGEFEITTDDYTPDEFSFTSVENAKRNASYYSDTVTITGLAHPMPYSSIDFSTNSYLSNAIYINGEKYTTGGFNLKDGDQVWIESKTGNTYSDTTTSSLKINEKVISFSIVTLTNPWQRMSESPGHAGHGDTGFSMNGKIYMGTGKGYDENDKYRSLSEFFEFDPAKNEWKKIADFGGGKRVDAVSFQFQGIGYVGGGNEDDGTEGKRDLWKYDPSTDEWTRTFDLPFQGRGYSFSVGNRVFVGVSSLLWELVDDQWVRKNENSFYSSSYYLFSRGTKAYFESDYEAQFWEYDTDTDGWRQLEIPNKISYGFTIDEVTYASVIYTKEWYRSRKPAESWEFVEGELSGFVEMSFSINGKGYCYTEGAGHAIWEFTPPLE</sequence>
<dbReference type="SUPFAM" id="SSF117281">
    <property type="entry name" value="Kelch motif"/>
    <property type="match status" value="1"/>
</dbReference>